<evidence type="ECO:0000256" key="1">
    <source>
        <dbReference type="ARBA" id="ARBA00022741"/>
    </source>
</evidence>
<dbReference type="GO" id="GO:0043138">
    <property type="term" value="F:3'-5' DNA helicase activity"/>
    <property type="evidence" value="ECO:0007669"/>
    <property type="project" value="TreeGrafter"/>
</dbReference>
<name>A0A2N3QJX0_9BIFI</name>
<comment type="caution">
    <text evidence="6">The sequence shown here is derived from an EMBL/GenBank/DDBJ whole genome shotgun (WGS) entry which is preliminary data.</text>
</comment>
<gene>
    <name evidence="6" type="ORF">CQR47_1069</name>
</gene>
<evidence type="ECO:0000256" key="2">
    <source>
        <dbReference type="ARBA" id="ARBA00022840"/>
    </source>
</evidence>
<feature type="region of interest" description="Disordered" evidence="4">
    <location>
        <begin position="1"/>
        <end position="33"/>
    </location>
</feature>
<dbReference type="InterPro" id="IPR042115">
    <property type="entry name" value="PriA_3primeBD_sf"/>
</dbReference>
<keyword evidence="3" id="KW-0238">DNA-binding</keyword>
<dbReference type="InterPro" id="IPR027417">
    <property type="entry name" value="P-loop_NTPase"/>
</dbReference>
<organism evidence="6 7">
    <name type="scientific">Bifidobacterium thermophilum</name>
    <dbReference type="NCBI Taxonomy" id="33905"/>
    <lineage>
        <taxon>Bacteria</taxon>
        <taxon>Bacillati</taxon>
        <taxon>Actinomycetota</taxon>
        <taxon>Actinomycetes</taxon>
        <taxon>Bifidobacteriales</taxon>
        <taxon>Bifidobacteriaceae</taxon>
        <taxon>Bifidobacterium</taxon>
    </lineage>
</organism>
<dbReference type="Gene3D" id="3.40.1440.60">
    <property type="entry name" value="PriA, 3(prime) DNA-binding domain"/>
    <property type="match status" value="1"/>
</dbReference>
<accession>A0A2N3QJX0</accession>
<dbReference type="STRING" id="33905.BTHE_0159"/>
<evidence type="ECO:0000256" key="4">
    <source>
        <dbReference type="SAM" id="MobiDB-lite"/>
    </source>
</evidence>
<protein>
    <submittedName>
        <fullName evidence="6">Primosome assembly protein PriA</fullName>
    </submittedName>
</protein>
<dbReference type="GO" id="GO:0006302">
    <property type="term" value="P:double-strand break repair"/>
    <property type="evidence" value="ECO:0007669"/>
    <property type="project" value="TreeGrafter"/>
</dbReference>
<dbReference type="AlphaFoldDB" id="A0A2N3QJX0"/>
<dbReference type="EMBL" id="PCGY01000013">
    <property type="protein sequence ID" value="PKU91732.1"/>
    <property type="molecule type" value="Genomic_DNA"/>
</dbReference>
<dbReference type="Proteomes" id="UP000233727">
    <property type="component" value="Unassembled WGS sequence"/>
</dbReference>
<feature type="domain" description="Primosomal protein N' 3' DNA-binding" evidence="5">
    <location>
        <begin position="41"/>
        <end position="141"/>
    </location>
</feature>
<dbReference type="Pfam" id="PF17764">
    <property type="entry name" value="PriA_3primeBD"/>
    <property type="match status" value="1"/>
</dbReference>
<dbReference type="PANTHER" id="PTHR30580:SF0">
    <property type="entry name" value="PRIMOSOMAL PROTEIN N"/>
    <property type="match status" value="1"/>
</dbReference>
<reference evidence="6 7" key="1">
    <citation type="submission" date="2017-10" db="EMBL/GenBank/DDBJ databases">
        <title>Bifidobacterium genomics.</title>
        <authorList>
            <person name="Lugli G.A."/>
            <person name="Milani C."/>
            <person name="Mancabelli L."/>
        </authorList>
    </citation>
    <scope>NUCLEOTIDE SEQUENCE [LARGE SCALE GENOMIC DNA]</scope>
    <source>
        <strain evidence="6 7">1542B</strain>
    </source>
</reference>
<keyword evidence="2" id="KW-0067">ATP-binding</keyword>
<dbReference type="Gene3D" id="3.40.50.300">
    <property type="entry name" value="P-loop containing nucleotide triphosphate hydrolases"/>
    <property type="match status" value="1"/>
</dbReference>
<evidence type="ECO:0000256" key="3">
    <source>
        <dbReference type="ARBA" id="ARBA00023125"/>
    </source>
</evidence>
<dbReference type="GO" id="GO:0006310">
    <property type="term" value="P:DNA recombination"/>
    <property type="evidence" value="ECO:0007669"/>
    <property type="project" value="TreeGrafter"/>
</dbReference>
<dbReference type="PANTHER" id="PTHR30580">
    <property type="entry name" value="PRIMOSOMAL PROTEIN N"/>
    <property type="match status" value="1"/>
</dbReference>
<feature type="compositionally biased region" description="Basic residues" evidence="4">
    <location>
        <begin position="21"/>
        <end position="31"/>
    </location>
</feature>
<evidence type="ECO:0000313" key="7">
    <source>
        <dbReference type="Proteomes" id="UP000233727"/>
    </source>
</evidence>
<sequence>MVNTMTIPDAEQPAFEGLEPRRRRKRTAVKRQRAEHQPIARVVLDVQAAHLGQTFDYLVQDKQDTQAVPGTLVRVRFGGRRVNGIIWERAERSETPDSSLRYLEQVLGGEILVPARLRDDITLIAQAYGGTRANIVRLAVPPRVARVEHEQRLAASFSGDAGARQTMCAQRADDLGERLIPDYENLRMLGETLSTGGKGAFVVDAMPGAGHWALLFAWMVLRALAAGRGVVAVMPSMRAVDDAVRQLGSLGLRLFGPRASQQGGYMGDIAVLGASMSPAERYRSYLAVACGQVRCVIGTRAAMYAPIDGNAMFVIVDDTAYQQADGMAPYANARGVLRLRAKAHDGVFVALGNARSPLSQWETDGGHVAESPVSGYSTSIQPLPAALKERSPWIRWLNREELTRLADPTIGSRVPHTAVAVLSRALKTGPVLLSIPQDGIAQTLSCAACHRQARCGKCTGPLEMVPGVSQPRCRWCAAAAVNWTCPHCHGDRMRVVRVGAAGTVQELRGLFRNIPMVVSSPHQPQGVIADIADAPMLVVATPGAEPRVRADDGGVGAYRAVAILDAWTSLYSPGIDARIDALDSWMRAIQWCAPRSTGGQAMLIGEADPLVAQSLMTWNARLLASKELEERAQTGLPPVFASACVWGSRPAVRTMLQGAGLLAGGDWALLDTQFGPMPAVLGPVPIPPPRTVDARELETMADRVKAVVRVPQSKRAELAERLHRESARHVASREPGELRFQLDPKDLI</sequence>
<dbReference type="GO" id="GO:0003677">
    <property type="term" value="F:DNA binding"/>
    <property type="evidence" value="ECO:0007669"/>
    <property type="project" value="UniProtKB-KW"/>
</dbReference>
<proteinExistence type="predicted"/>
<dbReference type="GO" id="GO:0006270">
    <property type="term" value="P:DNA replication initiation"/>
    <property type="evidence" value="ECO:0007669"/>
    <property type="project" value="TreeGrafter"/>
</dbReference>
<evidence type="ECO:0000313" key="6">
    <source>
        <dbReference type="EMBL" id="PKU91732.1"/>
    </source>
</evidence>
<dbReference type="InterPro" id="IPR041222">
    <property type="entry name" value="PriA_3primeBD"/>
</dbReference>
<dbReference type="GO" id="GO:0005524">
    <property type="term" value="F:ATP binding"/>
    <property type="evidence" value="ECO:0007669"/>
    <property type="project" value="UniProtKB-KW"/>
</dbReference>
<keyword evidence="1" id="KW-0547">Nucleotide-binding</keyword>
<evidence type="ECO:0000259" key="5">
    <source>
        <dbReference type="Pfam" id="PF17764"/>
    </source>
</evidence>